<keyword evidence="1" id="KW-0472">Membrane</keyword>
<keyword evidence="3" id="KW-1185">Reference proteome</keyword>
<keyword evidence="1" id="KW-0812">Transmembrane</keyword>
<dbReference type="EMBL" id="QGGO01000008">
    <property type="protein sequence ID" value="PWK27014.1"/>
    <property type="molecule type" value="Genomic_DNA"/>
</dbReference>
<proteinExistence type="predicted"/>
<keyword evidence="1" id="KW-1133">Transmembrane helix</keyword>
<evidence type="ECO:0000256" key="1">
    <source>
        <dbReference type="SAM" id="Phobius"/>
    </source>
</evidence>
<comment type="caution">
    <text evidence="2">The sequence shown here is derived from an EMBL/GenBank/DDBJ whole genome shotgun (WGS) entry which is preliminary data.</text>
</comment>
<protein>
    <submittedName>
        <fullName evidence="2">Uncharacterized protein</fullName>
    </submittedName>
</protein>
<dbReference type="AlphaFoldDB" id="A0A316EBF8"/>
<evidence type="ECO:0000313" key="3">
    <source>
        <dbReference type="Proteomes" id="UP000245489"/>
    </source>
</evidence>
<name>A0A316EBF8_9BACT</name>
<gene>
    <name evidence="2" type="ORF">LV89_01826</name>
</gene>
<organism evidence="2 3">
    <name type="scientific">Arcicella aurantiaca</name>
    <dbReference type="NCBI Taxonomy" id="591202"/>
    <lineage>
        <taxon>Bacteria</taxon>
        <taxon>Pseudomonadati</taxon>
        <taxon>Bacteroidota</taxon>
        <taxon>Cytophagia</taxon>
        <taxon>Cytophagales</taxon>
        <taxon>Flectobacillaceae</taxon>
        <taxon>Arcicella</taxon>
    </lineage>
</organism>
<feature type="transmembrane region" description="Helical" evidence="1">
    <location>
        <begin position="48"/>
        <end position="68"/>
    </location>
</feature>
<accession>A0A316EBF8</accession>
<evidence type="ECO:0000313" key="2">
    <source>
        <dbReference type="EMBL" id="PWK27014.1"/>
    </source>
</evidence>
<reference evidence="2 3" key="1">
    <citation type="submission" date="2018-05" db="EMBL/GenBank/DDBJ databases">
        <title>Genomic Encyclopedia of Archaeal and Bacterial Type Strains, Phase II (KMG-II): from individual species to whole genera.</title>
        <authorList>
            <person name="Goeker M."/>
        </authorList>
    </citation>
    <scope>NUCLEOTIDE SEQUENCE [LARGE SCALE GENOMIC DNA]</scope>
    <source>
        <strain evidence="2 3">DSM 22214</strain>
    </source>
</reference>
<dbReference type="RefSeq" id="WP_109742588.1">
    <property type="nucleotide sequence ID" value="NZ_QGGO01000008.1"/>
</dbReference>
<sequence length="80" mass="8770">MNQIWEKIVNVLNDQQIKDFFSGKTSPVIKTENNVTIAKETITQAGQWIAGGFVLSAIIIGLFVKWAVSSGVKSIKGQSF</sequence>
<dbReference type="Proteomes" id="UP000245489">
    <property type="component" value="Unassembled WGS sequence"/>
</dbReference>